<sequence length="244" mass="25587">MSPEVLSARPGFVRNLMDVMMKPVLQLPPMTCQRIREIDSLAMEQFLMPGIILMENAGRGAAELIEELAPDGNVLILCGKGNNGGDGFTIARHLQLAGREVMILAMAATNELQGDAAIQAKIAEAAGIKIQVVGEAVEAGCLSATDVVVDGLLGTGAKPPLRGRYAGVVEAANASSAIRIALDIPTGMNGDTGETGETTFRADHTLTFAAPKVGFEKLDAAHFTGEVHVISIGVPLELLRQFSV</sequence>
<evidence type="ECO:0000256" key="3">
    <source>
        <dbReference type="ARBA" id="ARBA00012228"/>
    </source>
</evidence>
<feature type="domain" description="YjeF N-terminal" evidence="11">
    <location>
        <begin position="35"/>
        <end position="240"/>
    </location>
</feature>
<organism evidence="12 13">
    <name type="scientific">Rhodopirellula baltica SWK14</name>
    <dbReference type="NCBI Taxonomy" id="993516"/>
    <lineage>
        <taxon>Bacteria</taxon>
        <taxon>Pseudomonadati</taxon>
        <taxon>Planctomycetota</taxon>
        <taxon>Planctomycetia</taxon>
        <taxon>Pirellulales</taxon>
        <taxon>Pirellulaceae</taxon>
        <taxon>Rhodopirellula</taxon>
    </lineage>
</organism>
<dbReference type="EMBL" id="AMWG01000103">
    <property type="protein sequence ID" value="ELP32450.1"/>
    <property type="molecule type" value="Genomic_DNA"/>
</dbReference>
<evidence type="ECO:0000256" key="5">
    <source>
        <dbReference type="ARBA" id="ARBA00022741"/>
    </source>
</evidence>
<dbReference type="PANTHER" id="PTHR13232">
    <property type="entry name" value="NAD(P)H-HYDRATE EPIMERASE"/>
    <property type="match status" value="1"/>
</dbReference>
<gene>
    <name evidence="10" type="primary">nnrE</name>
    <name evidence="12" type="ORF">RBSWK_03582</name>
</gene>
<dbReference type="PANTHER" id="PTHR13232:SF10">
    <property type="entry name" value="NAD(P)H-HYDRATE EPIMERASE"/>
    <property type="match status" value="1"/>
</dbReference>
<feature type="binding site" evidence="10">
    <location>
        <position position="183"/>
    </location>
    <ligand>
        <name>(6S)-NADPHX</name>
        <dbReference type="ChEBI" id="CHEBI:64076"/>
    </ligand>
</feature>
<keyword evidence="4 10" id="KW-0479">Metal-binding</keyword>
<keyword evidence="12" id="KW-0418">Kinase</keyword>
<dbReference type="InterPro" id="IPR032976">
    <property type="entry name" value="YJEFN_prot_NAXE-like"/>
</dbReference>
<feature type="binding site" evidence="10">
    <location>
        <position position="83"/>
    </location>
    <ligand>
        <name>K(+)</name>
        <dbReference type="ChEBI" id="CHEBI:29103"/>
    </ligand>
</feature>
<keyword evidence="12" id="KW-0808">Transferase</keyword>
<evidence type="ECO:0000259" key="11">
    <source>
        <dbReference type="PROSITE" id="PS51385"/>
    </source>
</evidence>
<evidence type="ECO:0000256" key="6">
    <source>
        <dbReference type="ARBA" id="ARBA00022857"/>
    </source>
</evidence>
<evidence type="ECO:0000313" key="13">
    <source>
        <dbReference type="Proteomes" id="UP000010959"/>
    </source>
</evidence>
<evidence type="ECO:0000256" key="1">
    <source>
        <dbReference type="ARBA" id="ARBA00000013"/>
    </source>
</evidence>
<evidence type="ECO:0000256" key="2">
    <source>
        <dbReference type="ARBA" id="ARBA00000909"/>
    </source>
</evidence>
<dbReference type="InterPro" id="IPR004443">
    <property type="entry name" value="YjeF_N_dom"/>
</dbReference>
<keyword evidence="9 10" id="KW-0413">Isomerase</keyword>
<feature type="binding site" evidence="10">
    <location>
        <position position="165"/>
    </location>
    <ligand>
        <name>(6S)-NADPHX</name>
        <dbReference type="ChEBI" id="CHEBI:64076"/>
    </ligand>
</feature>
<comment type="catalytic activity">
    <reaction evidence="2 10">
        <text>(6R)-NADPHX = (6S)-NADPHX</text>
        <dbReference type="Rhea" id="RHEA:32227"/>
        <dbReference type="ChEBI" id="CHEBI:64076"/>
        <dbReference type="ChEBI" id="CHEBI:64077"/>
        <dbReference type="EC" id="5.1.99.6"/>
    </reaction>
</comment>
<dbReference type="Proteomes" id="UP000010959">
    <property type="component" value="Unassembled WGS sequence"/>
</dbReference>
<dbReference type="RefSeq" id="WP_007338485.1">
    <property type="nucleotide sequence ID" value="NZ_AMWG01000103.1"/>
</dbReference>
<dbReference type="NCBIfam" id="TIGR00197">
    <property type="entry name" value="yjeF_nterm"/>
    <property type="match status" value="1"/>
</dbReference>
<comment type="similarity">
    <text evidence="10">Belongs to the NnrE/AIBP family.</text>
</comment>
<dbReference type="InterPro" id="IPR036652">
    <property type="entry name" value="YjeF_N_dom_sf"/>
</dbReference>
<reference evidence="12 13" key="1">
    <citation type="journal article" date="2013" name="Mar. Genomics">
        <title>Expression of sulfatases in Rhodopirellula baltica and the diversity of sulfatases in the genus Rhodopirellula.</title>
        <authorList>
            <person name="Wegner C.E."/>
            <person name="Richter-Heitmann T."/>
            <person name="Klindworth A."/>
            <person name="Klockow C."/>
            <person name="Richter M."/>
            <person name="Achstetter T."/>
            <person name="Glockner F.O."/>
            <person name="Harder J."/>
        </authorList>
    </citation>
    <scope>NUCLEOTIDE SEQUENCE [LARGE SCALE GENOMIC DNA]</scope>
    <source>
        <strain evidence="12 13">SWK14</strain>
    </source>
</reference>
<feature type="binding site" evidence="10">
    <location>
        <position position="186"/>
    </location>
    <ligand>
        <name>K(+)</name>
        <dbReference type="ChEBI" id="CHEBI:29103"/>
    </ligand>
</feature>
<comment type="cofactor">
    <cofactor evidence="10">
        <name>K(+)</name>
        <dbReference type="ChEBI" id="CHEBI:29103"/>
    </cofactor>
    <text evidence="10">Binds 1 potassium ion per subunit.</text>
</comment>
<keyword evidence="6 10" id="KW-0521">NADP</keyword>
<dbReference type="GO" id="GO:0016301">
    <property type="term" value="F:kinase activity"/>
    <property type="evidence" value="ECO:0007669"/>
    <property type="project" value="UniProtKB-KW"/>
</dbReference>
<dbReference type="HAMAP" id="MF_01966">
    <property type="entry name" value="NADHX_epimerase"/>
    <property type="match status" value="1"/>
</dbReference>
<comment type="catalytic activity">
    <reaction evidence="1 10">
        <text>(6R)-NADHX = (6S)-NADHX</text>
        <dbReference type="Rhea" id="RHEA:32215"/>
        <dbReference type="ChEBI" id="CHEBI:64074"/>
        <dbReference type="ChEBI" id="CHEBI:64075"/>
        <dbReference type="EC" id="5.1.99.6"/>
    </reaction>
</comment>
<dbReference type="GO" id="GO:0052856">
    <property type="term" value="F:NAD(P)HX epimerase activity"/>
    <property type="evidence" value="ECO:0007669"/>
    <property type="project" value="UniProtKB-UniRule"/>
</dbReference>
<dbReference type="AlphaFoldDB" id="L7CF42"/>
<protein>
    <recommendedName>
        <fullName evidence="3 10">NAD(P)H-hydrate epimerase</fullName>
        <ecNumber evidence="3 10">5.1.99.6</ecNumber>
    </recommendedName>
    <alternativeName>
        <fullName evidence="10">NAD(P)HX epimerase</fullName>
    </alternativeName>
</protein>
<dbReference type="GO" id="GO:0046872">
    <property type="term" value="F:metal ion binding"/>
    <property type="evidence" value="ECO:0007669"/>
    <property type="project" value="UniProtKB-KW"/>
</dbReference>
<dbReference type="SUPFAM" id="SSF64153">
    <property type="entry name" value="YjeF N-terminal domain-like"/>
    <property type="match status" value="1"/>
</dbReference>
<evidence type="ECO:0000256" key="8">
    <source>
        <dbReference type="ARBA" id="ARBA00023027"/>
    </source>
</evidence>
<keyword evidence="8 10" id="KW-0520">NAD</keyword>
<dbReference type="EC" id="5.1.99.6" evidence="3 10"/>
<dbReference type="Pfam" id="PF03853">
    <property type="entry name" value="YjeF_N"/>
    <property type="match status" value="1"/>
</dbReference>
<evidence type="ECO:0000313" key="12">
    <source>
        <dbReference type="EMBL" id="ELP32450.1"/>
    </source>
</evidence>
<dbReference type="GO" id="GO:0000166">
    <property type="term" value="F:nucleotide binding"/>
    <property type="evidence" value="ECO:0007669"/>
    <property type="project" value="UniProtKB-KW"/>
</dbReference>
<comment type="function">
    <text evidence="10">Catalyzes the epimerization of the S- and R-forms of NAD(P)HX, a damaged form of NAD(P)H that is a result of enzymatic or heat-dependent hydration. This is a prerequisite for the S-specific NAD(P)H-hydrate dehydratase to allow the repair of both epimers of NAD(P)HX.</text>
</comment>
<dbReference type="Gene3D" id="3.40.50.10260">
    <property type="entry name" value="YjeF N-terminal domain"/>
    <property type="match status" value="1"/>
</dbReference>
<keyword evidence="5 10" id="KW-0547">Nucleotide-binding</keyword>
<accession>L7CF42</accession>
<evidence type="ECO:0000256" key="9">
    <source>
        <dbReference type="ARBA" id="ARBA00023235"/>
    </source>
</evidence>
<dbReference type="PROSITE" id="PS51385">
    <property type="entry name" value="YJEF_N"/>
    <property type="match status" value="1"/>
</dbReference>
<feature type="binding site" evidence="10">
    <location>
        <begin position="154"/>
        <end position="160"/>
    </location>
    <ligand>
        <name>(6S)-NADPHX</name>
        <dbReference type="ChEBI" id="CHEBI:64076"/>
    </ligand>
</feature>
<comment type="caution">
    <text evidence="12">The sequence shown here is derived from an EMBL/GenBank/DDBJ whole genome shotgun (WGS) entry which is preliminary data.</text>
</comment>
<keyword evidence="7 10" id="KW-0630">Potassium</keyword>
<evidence type="ECO:0000256" key="10">
    <source>
        <dbReference type="HAMAP-Rule" id="MF_01966"/>
    </source>
</evidence>
<feature type="binding site" evidence="10">
    <location>
        <begin position="82"/>
        <end position="86"/>
    </location>
    <ligand>
        <name>(6S)-NADPHX</name>
        <dbReference type="ChEBI" id="CHEBI:64076"/>
    </ligand>
</feature>
<evidence type="ECO:0000256" key="7">
    <source>
        <dbReference type="ARBA" id="ARBA00022958"/>
    </source>
</evidence>
<feature type="binding site" evidence="10">
    <location>
        <position position="150"/>
    </location>
    <ligand>
        <name>K(+)</name>
        <dbReference type="ChEBI" id="CHEBI:29103"/>
    </ligand>
</feature>
<dbReference type="PATRIC" id="fig|993516.3.peg.3823"/>
<evidence type="ECO:0000256" key="4">
    <source>
        <dbReference type="ARBA" id="ARBA00022723"/>
    </source>
</evidence>
<name>L7CF42_RHOBT</name>
<proteinExistence type="inferred from homology"/>